<dbReference type="GO" id="GO:0000287">
    <property type="term" value="F:magnesium ion binding"/>
    <property type="evidence" value="ECO:0007669"/>
    <property type="project" value="InterPro"/>
</dbReference>
<evidence type="ECO:0000256" key="3">
    <source>
        <dbReference type="ARBA" id="ARBA00023052"/>
    </source>
</evidence>
<evidence type="ECO:0000313" key="10">
    <source>
        <dbReference type="Proteomes" id="UP000248021"/>
    </source>
</evidence>
<dbReference type="PROSITE" id="PS00187">
    <property type="entry name" value="TPP_ENZYMES"/>
    <property type="match status" value="1"/>
</dbReference>
<keyword evidence="10" id="KW-1185">Reference proteome</keyword>
<feature type="domain" description="Thiamine pyrophosphate enzyme central" evidence="6">
    <location>
        <begin position="197"/>
        <end position="333"/>
    </location>
</feature>
<dbReference type="CDD" id="cd07035">
    <property type="entry name" value="TPP_PYR_POX_like"/>
    <property type="match status" value="1"/>
</dbReference>
<evidence type="ECO:0000256" key="4">
    <source>
        <dbReference type="RuleBase" id="RU362132"/>
    </source>
</evidence>
<dbReference type="InterPro" id="IPR011766">
    <property type="entry name" value="TPP_enzyme_TPP-bd"/>
</dbReference>
<feature type="domain" description="Thiamine pyrophosphate enzyme N-terminal TPP-binding" evidence="8">
    <location>
        <begin position="1"/>
        <end position="122"/>
    </location>
</feature>
<dbReference type="GO" id="GO:0030976">
    <property type="term" value="F:thiamine pyrophosphate binding"/>
    <property type="evidence" value="ECO:0007669"/>
    <property type="project" value="InterPro"/>
</dbReference>
<dbReference type="PANTHER" id="PTHR18968">
    <property type="entry name" value="THIAMINE PYROPHOSPHATE ENZYMES"/>
    <property type="match status" value="1"/>
</dbReference>
<dbReference type="Proteomes" id="UP000248021">
    <property type="component" value="Unassembled WGS sequence"/>
</dbReference>
<dbReference type="InterPro" id="IPR012000">
    <property type="entry name" value="Thiamin_PyroP_enz_cen_dom"/>
</dbReference>
<comment type="caution">
    <text evidence="9">The sequence shown here is derived from an EMBL/GenBank/DDBJ whole genome shotgun (WGS) entry which is preliminary data.</text>
</comment>
<evidence type="ECO:0000256" key="5">
    <source>
        <dbReference type="SAM" id="MobiDB-lite"/>
    </source>
</evidence>
<dbReference type="Pfam" id="PF02775">
    <property type="entry name" value="TPP_enzyme_C"/>
    <property type="match status" value="1"/>
</dbReference>
<dbReference type="GO" id="GO:0009097">
    <property type="term" value="P:isoleucine biosynthetic process"/>
    <property type="evidence" value="ECO:0007669"/>
    <property type="project" value="TreeGrafter"/>
</dbReference>
<reference evidence="9 10" key="1">
    <citation type="submission" date="2018-05" db="EMBL/GenBank/DDBJ databases">
        <title>Genomic Encyclopedia of Type Strains, Phase IV (KMG-IV): sequencing the most valuable type-strain genomes for metagenomic binning, comparative biology and taxonomic classification.</title>
        <authorList>
            <person name="Goeker M."/>
        </authorList>
    </citation>
    <scope>NUCLEOTIDE SEQUENCE [LARGE SCALE GENOMIC DNA]</scope>
    <source>
        <strain evidence="9 10">DSM 6462</strain>
    </source>
</reference>
<keyword evidence="3 4" id="KW-0786">Thiamine pyrophosphate</keyword>
<dbReference type="OrthoDB" id="4494979at2"/>
<dbReference type="InterPro" id="IPR012001">
    <property type="entry name" value="Thiamin_PyroP_enz_TPP-bd_dom"/>
</dbReference>
<dbReference type="Pfam" id="PF00205">
    <property type="entry name" value="TPP_enzyme_M"/>
    <property type="match status" value="1"/>
</dbReference>
<protein>
    <submittedName>
        <fullName evidence="9">Acetolactate synthase-1/2/3 large subunit</fullName>
    </submittedName>
</protein>
<sequence>MKIAELLRETLASNGVDTVIGVPGGQTLGFYHALSQSNGRIRHLTVLDERTGAYAADAYARATGKLGVCDGTVGPGATNLVSGLAEALNSSSPILAIVSELQSETIHFSEWGTASQGIDQVELLRPVCKAVYAVREAHEFHYMLNRAILAALTGRPGPVAIIIPMDMFETEVVPPRLGSISTSVVRPARSIADPAAVADAVTLLRDAQRPLLLVGGGAVGCDANEEVLRVAELLQAPVATTWTGKGIIAEDHPLALGILGNAAGYPGLEDAAKAADLIFMVGTKSSQNSTYRWTIPSIGQKVIHLDVDGMETGRVFRTDVSLVGDARLVLTQLADALTGSAKVDRPEWRAKYSDVLKRARVELGRQAALDFVPIAPQRVVDEISKAAAAQDVFVCDASFASAWGAMYYSIKQAGRRTIFPRGMAGLGFGLPAAVGAAAGRPDASVFLLSGDGGFAYSVQELAVAVKFGLKVRAIVINNGSYGWIKHSYSARFGGDLAETHMPRFDYVAVANGMGCPAIRVEKPEDLAAALRTAADASGPFLVEVITSAEESPIVSHRGKAADPYKAPADPYAVTENA</sequence>
<gene>
    <name evidence="9" type="ORF">C7450_10659</name>
</gene>
<dbReference type="RefSeq" id="WP_110375222.1">
    <property type="nucleotide sequence ID" value="NZ_JAHBRY010000001.1"/>
</dbReference>
<evidence type="ECO:0000259" key="8">
    <source>
        <dbReference type="Pfam" id="PF02776"/>
    </source>
</evidence>
<dbReference type="InterPro" id="IPR000399">
    <property type="entry name" value="TPP-bd_CS"/>
</dbReference>
<dbReference type="EMBL" id="QJJK01000006">
    <property type="protein sequence ID" value="PXW57887.1"/>
    <property type="molecule type" value="Genomic_DNA"/>
</dbReference>
<dbReference type="AlphaFoldDB" id="A0A2V3U594"/>
<evidence type="ECO:0000256" key="1">
    <source>
        <dbReference type="ARBA" id="ARBA00001964"/>
    </source>
</evidence>
<dbReference type="SUPFAM" id="SSF52518">
    <property type="entry name" value="Thiamin diphosphate-binding fold (THDP-binding)"/>
    <property type="match status" value="2"/>
</dbReference>
<dbReference type="GO" id="GO:0050660">
    <property type="term" value="F:flavin adenine dinucleotide binding"/>
    <property type="evidence" value="ECO:0007669"/>
    <property type="project" value="TreeGrafter"/>
</dbReference>
<feature type="region of interest" description="Disordered" evidence="5">
    <location>
        <begin position="556"/>
        <end position="577"/>
    </location>
</feature>
<dbReference type="SUPFAM" id="SSF52467">
    <property type="entry name" value="DHS-like NAD/FAD-binding domain"/>
    <property type="match status" value="1"/>
</dbReference>
<dbReference type="InterPro" id="IPR029061">
    <property type="entry name" value="THDP-binding"/>
</dbReference>
<organism evidence="9 10">
    <name type="scientific">Chelatococcus asaccharovorans</name>
    <dbReference type="NCBI Taxonomy" id="28210"/>
    <lineage>
        <taxon>Bacteria</taxon>
        <taxon>Pseudomonadati</taxon>
        <taxon>Pseudomonadota</taxon>
        <taxon>Alphaproteobacteria</taxon>
        <taxon>Hyphomicrobiales</taxon>
        <taxon>Chelatococcaceae</taxon>
        <taxon>Chelatococcus</taxon>
    </lineage>
</organism>
<dbReference type="InterPro" id="IPR029035">
    <property type="entry name" value="DHS-like_NAD/FAD-binding_dom"/>
</dbReference>
<accession>A0A2V3U594</accession>
<dbReference type="Gene3D" id="3.40.50.970">
    <property type="match status" value="2"/>
</dbReference>
<dbReference type="Pfam" id="PF02776">
    <property type="entry name" value="TPP_enzyme_N"/>
    <property type="match status" value="1"/>
</dbReference>
<dbReference type="GO" id="GO:0009099">
    <property type="term" value="P:L-valine biosynthetic process"/>
    <property type="evidence" value="ECO:0007669"/>
    <property type="project" value="TreeGrafter"/>
</dbReference>
<evidence type="ECO:0000259" key="7">
    <source>
        <dbReference type="Pfam" id="PF02775"/>
    </source>
</evidence>
<dbReference type="Gene3D" id="3.40.50.1220">
    <property type="entry name" value="TPP-binding domain"/>
    <property type="match status" value="1"/>
</dbReference>
<feature type="domain" description="Thiamine pyrophosphate enzyme TPP-binding" evidence="7">
    <location>
        <begin position="400"/>
        <end position="544"/>
    </location>
</feature>
<comment type="cofactor">
    <cofactor evidence="1">
        <name>thiamine diphosphate</name>
        <dbReference type="ChEBI" id="CHEBI:58937"/>
    </cofactor>
</comment>
<dbReference type="GO" id="GO:0005948">
    <property type="term" value="C:acetolactate synthase complex"/>
    <property type="evidence" value="ECO:0007669"/>
    <property type="project" value="TreeGrafter"/>
</dbReference>
<name>A0A2V3U594_9HYPH</name>
<dbReference type="GO" id="GO:0003984">
    <property type="term" value="F:acetolactate synthase activity"/>
    <property type="evidence" value="ECO:0007669"/>
    <property type="project" value="TreeGrafter"/>
</dbReference>
<dbReference type="CDD" id="cd00568">
    <property type="entry name" value="TPP_enzymes"/>
    <property type="match status" value="1"/>
</dbReference>
<evidence type="ECO:0000259" key="6">
    <source>
        <dbReference type="Pfam" id="PF00205"/>
    </source>
</evidence>
<comment type="similarity">
    <text evidence="2 4">Belongs to the TPP enzyme family.</text>
</comment>
<proteinExistence type="inferred from homology"/>
<evidence type="ECO:0000313" key="9">
    <source>
        <dbReference type="EMBL" id="PXW57887.1"/>
    </source>
</evidence>
<feature type="compositionally biased region" description="Low complexity" evidence="5">
    <location>
        <begin position="561"/>
        <end position="577"/>
    </location>
</feature>
<dbReference type="InterPro" id="IPR045229">
    <property type="entry name" value="TPP_enz"/>
</dbReference>
<dbReference type="PANTHER" id="PTHR18968:SF13">
    <property type="entry name" value="ACETOLACTATE SYNTHASE CATALYTIC SUBUNIT, MITOCHONDRIAL"/>
    <property type="match status" value="1"/>
</dbReference>
<evidence type="ECO:0000256" key="2">
    <source>
        <dbReference type="ARBA" id="ARBA00007812"/>
    </source>
</evidence>